<evidence type="ECO:0000256" key="4">
    <source>
        <dbReference type="ARBA" id="ARBA00022475"/>
    </source>
</evidence>
<evidence type="ECO:0000259" key="17">
    <source>
        <dbReference type="PROSITE" id="PS50112"/>
    </source>
</evidence>
<dbReference type="InterPro" id="IPR036890">
    <property type="entry name" value="HATPase_C_sf"/>
</dbReference>
<dbReference type="Pfam" id="PF00672">
    <property type="entry name" value="HAMP"/>
    <property type="match status" value="1"/>
</dbReference>
<keyword evidence="5" id="KW-0597">Phosphoprotein</keyword>
<evidence type="ECO:0000259" key="18">
    <source>
        <dbReference type="PROSITE" id="PS50885"/>
    </source>
</evidence>
<dbReference type="SMART" id="SM00387">
    <property type="entry name" value="HATPase_c"/>
    <property type="match status" value="1"/>
</dbReference>
<dbReference type="InterPro" id="IPR035965">
    <property type="entry name" value="PAS-like_dom_sf"/>
</dbReference>
<protein>
    <recommendedName>
        <fullName evidence="3">histidine kinase</fullName>
        <ecNumber evidence="3">2.7.13.3</ecNumber>
    </recommendedName>
</protein>
<dbReference type="InterPro" id="IPR003660">
    <property type="entry name" value="HAMP_dom"/>
</dbReference>
<dbReference type="PROSITE" id="PS50112">
    <property type="entry name" value="PAS"/>
    <property type="match status" value="1"/>
</dbReference>
<dbReference type="InterPro" id="IPR050351">
    <property type="entry name" value="BphY/WalK/GraS-like"/>
</dbReference>
<evidence type="ECO:0000256" key="10">
    <source>
        <dbReference type="ARBA" id="ARBA00022840"/>
    </source>
</evidence>
<evidence type="ECO:0000256" key="14">
    <source>
        <dbReference type="SAM" id="MobiDB-lite"/>
    </source>
</evidence>
<dbReference type="PROSITE" id="PS50109">
    <property type="entry name" value="HIS_KIN"/>
    <property type="match status" value="1"/>
</dbReference>
<evidence type="ECO:0000256" key="6">
    <source>
        <dbReference type="ARBA" id="ARBA00022679"/>
    </source>
</evidence>
<dbReference type="InterPro" id="IPR036097">
    <property type="entry name" value="HisK_dim/P_sf"/>
</dbReference>
<evidence type="ECO:0000256" key="13">
    <source>
        <dbReference type="ARBA" id="ARBA00023136"/>
    </source>
</evidence>
<dbReference type="CDD" id="cd06225">
    <property type="entry name" value="HAMP"/>
    <property type="match status" value="1"/>
</dbReference>
<gene>
    <name evidence="19" type="ORF">ACFO0A_08870</name>
</gene>
<dbReference type="Pfam" id="PF00512">
    <property type="entry name" value="HisKA"/>
    <property type="match status" value="1"/>
</dbReference>
<dbReference type="Gene3D" id="3.30.565.10">
    <property type="entry name" value="Histidine kinase-like ATPase, C-terminal domain"/>
    <property type="match status" value="1"/>
</dbReference>
<feature type="transmembrane region" description="Helical" evidence="15">
    <location>
        <begin position="63"/>
        <end position="85"/>
    </location>
</feature>
<evidence type="ECO:0000259" key="16">
    <source>
        <dbReference type="PROSITE" id="PS50109"/>
    </source>
</evidence>
<keyword evidence="9" id="KW-0418">Kinase</keyword>
<dbReference type="PRINTS" id="PR00344">
    <property type="entry name" value="BCTRLSENSOR"/>
</dbReference>
<dbReference type="SUPFAM" id="SSF158472">
    <property type="entry name" value="HAMP domain-like"/>
    <property type="match status" value="1"/>
</dbReference>
<dbReference type="PROSITE" id="PS50885">
    <property type="entry name" value="HAMP"/>
    <property type="match status" value="1"/>
</dbReference>
<dbReference type="PIRSF" id="PIRSF037532">
    <property type="entry name" value="STHK_NtrY"/>
    <property type="match status" value="1"/>
</dbReference>
<dbReference type="InterPro" id="IPR000014">
    <property type="entry name" value="PAS"/>
</dbReference>
<evidence type="ECO:0000256" key="5">
    <source>
        <dbReference type="ARBA" id="ARBA00022553"/>
    </source>
</evidence>
<dbReference type="CDD" id="cd00082">
    <property type="entry name" value="HisKA"/>
    <property type="match status" value="1"/>
</dbReference>
<comment type="catalytic activity">
    <reaction evidence="1">
        <text>ATP + protein L-histidine = ADP + protein N-phospho-L-histidine.</text>
        <dbReference type="EC" id="2.7.13.3"/>
    </reaction>
</comment>
<dbReference type="Proteomes" id="UP001595828">
    <property type="component" value="Unassembled WGS sequence"/>
</dbReference>
<feature type="region of interest" description="Disordered" evidence="14">
    <location>
        <begin position="728"/>
        <end position="747"/>
    </location>
</feature>
<keyword evidence="13 15" id="KW-0472">Membrane</keyword>
<dbReference type="GO" id="GO:0005524">
    <property type="term" value="F:ATP binding"/>
    <property type="evidence" value="ECO:0007669"/>
    <property type="project" value="UniProtKB-KW"/>
</dbReference>
<dbReference type="SUPFAM" id="SSF55874">
    <property type="entry name" value="ATPase domain of HSP90 chaperone/DNA topoisomerase II/histidine kinase"/>
    <property type="match status" value="1"/>
</dbReference>
<organism evidence="19 20">
    <name type="scientific">Novosphingobium tardum</name>
    <dbReference type="NCBI Taxonomy" id="1538021"/>
    <lineage>
        <taxon>Bacteria</taxon>
        <taxon>Pseudomonadati</taxon>
        <taxon>Pseudomonadota</taxon>
        <taxon>Alphaproteobacteria</taxon>
        <taxon>Sphingomonadales</taxon>
        <taxon>Sphingomonadaceae</taxon>
        <taxon>Novosphingobium</taxon>
    </lineage>
</organism>
<dbReference type="InterPro" id="IPR003594">
    <property type="entry name" value="HATPase_dom"/>
</dbReference>
<keyword evidence="4" id="KW-1003">Cell membrane</keyword>
<feature type="domain" description="Histidine kinase" evidence="16">
    <location>
        <begin position="513"/>
        <end position="730"/>
    </location>
</feature>
<dbReference type="InterPro" id="IPR045671">
    <property type="entry name" value="NtrY-like_N"/>
</dbReference>
<dbReference type="SMART" id="SM00304">
    <property type="entry name" value="HAMP"/>
    <property type="match status" value="1"/>
</dbReference>
<accession>A0ABV8RPF1</accession>
<keyword evidence="8" id="KW-0547">Nucleotide-binding</keyword>
<keyword evidence="7 15" id="KW-0812">Transmembrane</keyword>
<dbReference type="SUPFAM" id="SSF55785">
    <property type="entry name" value="PYP-like sensor domain (PAS domain)"/>
    <property type="match status" value="1"/>
</dbReference>
<dbReference type="InterPro" id="IPR003661">
    <property type="entry name" value="HisK_dim/P_dom"/>
</dbReference>
<evidence type="ECO:0000313" key="20">
    <source>
        <dbReference type="Proteomes" id="UP001595828"/>
    </source>
</evidence>
<dbReference type="PANTHER" id="PTHR42878:SF7">
    <property type="entry name" value="SENSOR HISTIDINE KINASE GLRK"/>
    <property type="match status" value="1"/>
</dbReference>
<keyword evidence="6" id="KW-0808">Transferase</keyword>
<dbReference type="SMART" id="SM00388">
    <property type="entry name" value="HisKA"/>
    <property type="match status" value="1"/>
</dbReference>
<comment type="subcellular location">
    <subcellularLocation>
        <location evidence="2">Cell membrane</location>
        <topology evidence="2">Multi-pass membrane protein</topology>
    </subcellularLocation>
</comment>
<dbReference type="Gene3D" id="1.10.287.130">
    <property type="match status" value="1"/>
</dbReference>
<name>A0ABV8RPF1_9SPHN</name>
<dbReference type="Gene3D" id="3.30.450.20">
    <property type="entry name" value="PAS domain"/>
    <property type="match status" value="1"/>
</dbReference>
<dbReference type="SUPFAM" id="SSF47384">
    <property type="entry name" value="Homodimeric domain of signal transducing histidine kinase"/>
    <property type="match status" value="1"/>
</dbReference>
<dbReference type="InterPro" id="IPR017232">
    <property type="entry name" value="NtrY"/>
</dbReference>
<feature type="domain" description="HAMP" evidence="18">
    <location>
        <begin position="333"/>
        <end position="386"/>
    </location>
</feature>
<keyword evidence="10 19" id="KW-0067">ATP-binding</keyword>
<feature type="transmembrane region" description="Helical" evidence="15">
    <location>
        <begin position="106"/>
        <end position="131"/>
    </location>
</feature>
<evidence type="ECO:0000256" key="3">
    <source>
        <dbReference type="ARBA" id="ARBA00012438"/>
    </source>
</evidence>
<sequence>MAADTFPGPKRWPRWWRRLSIALRRSNIYGWLEVIAGISLVGMGITSWFAVDSRQAESQLLPSTLAASLLVGTLVPAMALIVLVGRRAALRRAQRNIMGSTGRLHVQLVWLFSLVAAVPTLLVVLFASLLFQSGVEFWFSDNSRGMLENANKLARGYYEQNLRDVGNETVAMAGDLRDYLSQAKITSPEFAEGYSFQVVSRRLNESAILQRTTDGKLLTAAIVDPEKDSSRTRISPETLRKLDAGEQVVVSATASRIEGATAIDAASGVYLYAARSSDALALSQWERAQGVLKAYDVLTQRARNLQLRFNLALLFISLALVALSVWFALRFADRQVAPLAELVSAARTVGSGNFAMRVPHRSGADEIGLLNRAFNRMTEQIDRQTRALVGANAQLEDRRAFIEAVVESISAGIISVDEEGMVRLINSSAIRILLGRDGYPHLGQPLAEFAPQLASLVDAALSNGVVQYNRGGELLTLAVKIAKDPIGHVITFEDITRQLLDQRQAAWSDVARRIAHEIKNPLTPIQLATERLRRRYGKQIQLDPELFDELIDTIIRQVGDLRKMVDEFSSFARLPKPVFRSEDAGDLVRQAVFLQEVGAPGIDFRYSAEGAGEIECDRHQFGQAMTNVLKNAVEAIEARQRGAEPDYRGRISVDVRGSDRTLTVKVADNGIGLPQDRERIVEPYVTTREKGTGLGLAIVNKIVEEHGGEMTFATAPEGGAEVTLTFARSPLQQGAEREAGDGRAAAE</sequence>
<dbReference type="Pfam" id="PF02518">
    <property type="entry name" value="HATPase_c"/>
    <property type="match status" value="1"/>
</dbReference>
<dbReference type="Gene3D" id="6.10.340.10">
    <property type="match status" value="1"/>
</dbReference>
<evidence type="ECO:0000256" key="7">
    <source>
        <dbReference type="ARBA" id="ARBA00022692"/>
    </source>
</evidence>
<feature type="transmembrane region" description="Helical" evidence="15">
    <location>
        <begin position="28"/>
        <end position="51"/>
    </location>
</feature>
<dbReference type="InterPro" id="IPR004358">
    <property type="entry name" value="Sig_transdc_His_kin-like_C"/>
</dbReference>
<keyword evidence="20" id="KW-1185">Reference proteome</keyword>
<feature type="compositionally biased region" description="Basic and acidic residues" evidence="14">
    <location>
        <begin position="735"/>
        <end position="747"/>
    </location>
</feature>
<keyword evidence="12" id="KW-0902">Two-component regulatory system</keyword>
<comment type="caution">
    <text evidence="19">The sequence shown here is derived from an EMBL/GenBank/DDBJ whole genome shotgun (WGS) entry which is preliminary data.</text>
</comment>
<evidence type="ECO:0000256" key="2">
    <source>
        <dbReference type="ARBA" id="ARBA00004651"/>
    </source>
</evidence>
<dbReference type="EC" id="2.7.13.3" evidence="3"/>
<evidence type="ECO:0000256" key="1">
    <source>
        <dbReference type="ARBA" id="ARBA00000085"/>
    </source>
</evidence>
<keyword evidence="11 15" id="KW-1133">Transmembrane helix</keyword>
<dbReference type="Pfam" id="PF19312">
    <property type="entry name" value="NtrY_N"/>
    <property type="match status" value="1"/>
</dbReference>
<reference evidence="20" key="1">
    <citation type="journal article" date="2019" name="Int. J. Syst. Evol. Microbiol.">
        <title>The Global Catalogue of Microorganisms (GCM) 10K type strain sequencing project: providing services to taxonomists for standard genome sequencing and annotation.</title>
        <authorList>
            <consortium name="The Broad Institute Genomics Platform"/>
            <consortium name="The Broad Institute Genome Sequencing Center for Infectious Disease"/>
            <person name="Wu L."/>
            <person name="Ma J."/>
        </authorList>
    </citation>
    <scope>NUCLEOTIDE SEQUENCE [LARGE SCALE GENOMIC DNA]</scope>
    <source>
        <strain evidence="20">CGMCC 1.12989</strain>
    </source>
</reference>
<evidence type="ECO:0000256" key="8">
    <source>
        <dbReference type="ARBA" id="ARBA00022741"/>
    </source>
</evidence>
<feature type="domain" description="PAS" evidence="17">
    <location>
        <begin position="398"/>
        <end position="433"/>
    </location>
</feature>
<proteinExistence type="predicted"/>
<dbReference type="EMBL" id="JBHSDR010000006">
    <property type="protein sequence ID" value="MFC4295167.1"/>
    <property type="molecule type" value="Genomic_DNA"/>
</dbReference>
<dbReference type="InterPro" id="IPR005467">
    <property type="entry name" value="His_kinase_dom"/>
</dbReference>
<evidence type="ECO:0000256" key="12">
    <source>
        <dbReference type="ARBA" id="ARBA00023012"/>
    </source>
</evidence>
<evidence type="ECO:0000313" key="19">
    <source>
        <dbReference type="EMBL" id="MFC4295167.1"/>
    </source>
</evidence>
<dbReference type="PANTHER" id="PTHR42878">
    <property type="entry name" value="TWO-COMPONENT HISTIDINE KINASE"/>
    <property type="match status" value="1"/>
</dbReference>
<evidence type="ECO:0000256" key="11">
    <source>
        <dbReference type="ARBA" id="ARBA00022989"/>
    </source>
</evidence>
<evidence type="ECO:0000256" key="9">
    <source>
        <dbReference type="ARBA" id="ARBA00022777"/>
    </source>
</evidence>
<dbReference type="RefSeq" id="WP_379538652.1">
    <property type="nucleotide sequence ID" value="NZ_JBHSDR010000006.1"/>
</dbReference>
<evidence type="ECO:0000256" key="15">
    <source>
        <dbReference type="SAM" id="Phobius"/>
    </source>
</evidence>